<comment type="caution">
    <text evidence="2">The sequence shown here is derived from an EMBL/GenBank/DDBJ whole genome shotgun (WGS) entry which is preliminary data.</text>
</comment>
<dbReference type="SUPFAM" id="SSF64182">
    <property type="entry name" value="DHH phosphoesterases"/>
    <property type="match status" value="1"/>
</dbReference>
<dbReference type="GO" id="GO:0003676">
    <property type="term" value="F:nucleic acid binding"/>
    <property type="evidence" value="ECO:0007669"/>
    <property type="project" value="InterPro"/>
</dbReference>
<sequence length="224" mass="25309">MPGIVVHNPNSSASELTYTFFHSKVDPMHTRTAIYGAIADYLGHTPRIQELLKKWDERTLYFETGILMQGIGSLKNDHDAKRRLLTNLAKNMTPSQDEALVRLAFEYTRREWKAVNELRNLIHKDGRIAYVLNFHFSLGKTATYIRGMADTLIGIAAEKRKDEIDMSLRSCDARINLNDLLREILPQLGGSGGGHPLAAGARVPERNFEYLINKLNESLDSIIT</sequence>
<dbReference type="PANTHER" id="PTHR42146:SF1">
    <property type="entry name" value="OLIGORIBONUCLEASE NRNB"/>
    <property type="match status" value="1"/>
</dbReference>
<evidence type="ECO:0000313" key="2">
    <source>
        <dbReference type="EMBL" id="GAG29964.1"/>
    </source>
</evidence>
<organism evidence="2">
    <name type="scientific">marine sediment metagenome</name>
    <dbReference type="NCBI Taxonomy" id="412755"/>
    <lineage>
        <taxon>unclassified sequences</taxon>
        <taxon>metagenomes</taxon>
        <taxon>ecological metagenomes</taxon>
    </lineage>
</organism>
<reference evidence="2" key="1">
    <citation type="journal article" date="2014" name="Front. Microbiol.">
        <title>High frequency of phylogenetically diverse reductive dehalogenase-homologous genes in deep subseafloor sedimentary metagenomes.</title>
        <authorList>
            <person name="Kawai M."/>
            <person name="Futagami T."/>
            <person name="Toyoda A."/>
            <person name="Takaki Y."/>
            <person name="Nishi S."/>
            <person name="Hori S."/>
            <person name="Arai W."/>
            <person name="Tsubouchi T."/>
            <person name="Morono Y."/>
            <person name="Uchiyama I."/>
            <person name="Ito T."/>
            <person name="Fujiyama A."/>
            <person name="Inagaki F."/>
            <person name="Takami H."/>
        </authorList>
    </citation>
    <scope>NUCLEOTIDE SEQUENCE</scope>
    <source>
        <strain evidence="2">Expedition CK06-06</strain>
    </source>
</reference>
<evidence type="ECO:0000259" key="1">
    <source>
        <dbReference type="Pfam" id="PF02272"/>
    </source>
</evidence>
<dbReference type="AlphaFoldDB" id="X0WGB8"/>
<dbReference type="Pfam" id="PF02272">
    <property type="entry name" value="DHHA1"/>
    <property type="match status" value="1"/>
</dbReference>
<dbReference type="InterPro" id="IPR038763">
    <property type="entry name" value="DHH_sf"/>
</dbReference>
<accession>X0WGB8</accession>
<protein>
    <recommendedName>
        <fullName evidence="1">DHHA1 domain-containing protein</fullName>
    </recommendedName>
</protein>
<dbReference type="InterPro" id="IPR003156">
    <property type="entry name" value="DHHA1_dom"/>
</dbReference>
<feature type="domain" description="DHHA1" evidence="1">
    <location>
        <begin position="138"/>
        <end position="218"/>
    </location>
</feature>
<dbReference type="PANTHER" id="PTHR42146">
    <property type="entry name" value="3',5'-CYCLIC-NUCLEOTIDE PHOSPHODIESTERASE"/>
    <property type="match status" value="1"/>
</dbReference>
<gene>
    <name evidence="2" type="ORF">S01H1_66331</name>
</gene>
<dbReference type="EMBL" id="BARS01043854">
    <property type="protein sequence ID" value="GAG29964.1"/>
    <property type="molecule type" value="Genomic_DNA"/>
</dbReference>
<name>X0WGB8_9ZZZZ</name>
<dbReference type="InterPro" id="IPR052968">
    <property type="entry name" value="Nucleotide_metab_enz"/>
</dbReference>
<proteinExistence type="predicted"/>
<dbReference type="Gene3D" id="3.10.310.30">
    <property type="match status" value="1"/>
</dbReference>